<dbReference type="PANTHER" id="PTHR36439:SF1">
    <property type="entry name" value="DUF1697 DOMAIN-CONTAINING PROTEIN"/>
    <property type="match status" value="1"/>
</dbReference>
<comment type="caution">
    <text evidence="1">The sequence shown here is derived from an EMBL/GenBank/DDBJ whole genome shotgun (WGS) entry which is preliminary data.</text>
</comment>
<reference evidence="1 2" key="1">
    <citation type="journal article" date="2015" name="Genome Announc.">
        <title>Genome Assemblies of Three Soil-Associated Devosia species: D. insulae, D. limi, and D. soli.</title>
        <authorList>
            <person name="Hassan Y.I."/>
            <person name="Lepp D."/>
            <person name="Zhou T."/>
        </authorList>
    </citation>
    <scope>NUCLEOTIDE SEQUENCE [LARGE SCALE GENOMIC DNA]</scope>
    <source>
        <strain evidence="1 2">DS-56</strain>
    </source>
</reference>
<dbReference type="OrthoDB" id="9806494at2"/>
<dbReference type="EMBL" id="LAJE02000375">
    <property type="protein sequence ID" value="OEO28464.1"/>
    <property type="molecule type" value="Genomic_DNA"/>
</dbReference>
<evidence type="ECO:0008006" key="3">
    <source>
        <dbReference type="Google" id="ProtNLM"/>
    </source>
</evidence>
<accession>A0A1E5XIW9</accession>
<dbReference type="SUPFAM" id="SSF160379">
    <property type="entry name" value="SP0830-like"/>
    <property type="match status" value="1"/>
</dbReference>
<name>A0A1E5XIW9_9HYPH</name>
<proteinExistence type="predicted"/>
<sequence length="172" mass="19291">MTVWVAFLRAVNVGKRQMKMAELKTLCAELGYTGIKTILASGNVRFECGHDPKAELEAAIEKRWGWFSEAVMRSGPEIAAMLAAEPFAAYPEAGNFHRYVLLFDKPLPEGKSYTGIPDNYDVVRVDARDIYLVGYRQPDGRHGPGLDKFDRQLEKGAVATMRNWNTIPKVLN</sequence>
<dbReference type="Gene3D" id="3.30.70.1280">
    <property type="entry name" value="SP0830-like domains"/>
    <property type="match status" value="1"/>
</dbReference>
<organism evidence="1 2">
    <name type="scientific">Devosia insulae DS-56</name>
    <dbReference type="NCBI Taxonomy" id="1116389"/>
    <lineage>
        <taxon>Bacteria</taxon>
        <taxon>Pseudomonadati</taxon>
        <taxon>Pseudomonadota</taxon>
        <taxon>Alphaproteobacteria</taxon>
        <taxon>Hyphomicrobiales</taxon>
        <taxon>Devosiaceae</taxon>
        <taxon>Devosia</taxon>
    </lineage>
</organism>
<dbReference type="AlphaFoldDB" id="A0A1E5XIW9"/>
<dbReference type="InterPro" id="IPR012545">
    <property type="entry name" value="DUF1697"/>
</dbReference>
<dbReference type="Proteomes" id="UP000095463">
    <property type="component" value="Unassembled WGS sequence"/>
</dbReference>
<evidence type="ECO:0000313" key="2">
    <source>
        <dbReference type="Proteomes" id="UP000095463"/>
    </source>
</evidence>
<protein>
    <recommendedName>
        <fullName evidence="3">DUF1697 domain-containing protein</fullName>
    </recommendedName>
</protein>
<dbReference type="Pfam" id="PF08002">
    <property type="entry name" value="DUF1697"/>
    <property type="match status" value="1"/>
</dbReference>
<dbReference type="PIRSF" id="PIRSF008502">
    <property type="entry name" value="UCP008502"/>
    <property type="match status" value="1"/>
</dbReference>
<keyword evidence="2" id="KW-1185">Reference proteome</keyword>
<gene>
    <name evidence="1" type="ORF">VW23_004710</name>
</gene>
<dbReference type="PANTHER" id="PTHR36439">
    <property type="entry name" value="BLL4334 PROTEIN"/>
    <property type="match status" value="1"/>
</dbReference>
<evidence type="ECO:0000313" key="1">
    <source>
        <dbReference type="EMBL" id="OEO28464.1"/>
    </source>
</evidence>
<dbReference type="RefSeq" id="WP_069912233.1">
    <property type="nucleotide sequence ID" value="NZ_LAJE02000375.1"/>
</dbReference>